<organism evidence="1 2">
    <name type="scientific">Trichonephila clavipes</name>
    <name type="common">Golden silk orbweaver</name>
    <name type="synonym">Nephila clavipes</name>
    <dbReference type="NCBI Taxonomy" id="2585209"/>
    <lineage>
        <taxon>Eukaryota</taxon>
        <taxon>Metazoa</taxon>
        <taxon>Ecdysozoa</taxon>
        <taxon>Arthropoda</taxon>
        <taxon>Chelicerata</taxon>
        <taxon>Arachnida</taxon>
        <taxon>Araneae</taxon>
        <taxon>Araneomorphae</taxon>
        <taxon>Entelegynae</taxon>
        <taxon>Araneoidea</taxon>
        <taxon>Nephilidae</taxon>
        <taxon>Trichonephila</taxon>
    </lineage>
</organism>
<dbReference type="EMBL" id="BMAU01021202">
    <property type="protein sequence ID" value="GFX98406.1"/>
    <property type="molecule type" value="Genomic_DNA"/>
</dbReference>
<protein>
    <submittedName>
        <fullName evidence="1">Uncharacterized protein</fullName>
    </submittedName>
</protein>
<evidence type="ECO:0000313" key="1">
    <source>
        <dbReference type="EMBL" id="GFX98406.1"/>
    </source>
</evidence>
<proteinExistence type="predicted"/>
<name>A0A8X6RVT8_TRICX</name>
<keyword evidence="2" id="KW-1185">Reference proteome</keyword>
<sequence>MGLREDVFSFCDTAERLGRIVSTMQDCWEQWSKDSIASRPGFGRPHGSSKRRVHRTAVSHSIASVADARAAVGTSDTANSYKLFTSRTAPSQAPRSVYSTDSKPLLFVTSVVSSQSSLEDGEKICFLMKVGSSWCQ</sequence>
<accession>A0A8X6RVT8</accession>
<evidence type="ECO:0000313" key="2">
    <source>
        <dbReference type="Proteomes" id="UP000887159"/>
    </source>
</evidence>
<reference evidence="1" key="1">
    <citation type="submission" date="2020-08" db="EMBL/GenBank/DDBJ databases">
        <title>Multicomponent nature underlies the extraordinary mechanical properties of spider dragline silk.</title>
        <authorList>
            <person name="Kono N."/>
            <person name="Nakamura H."/>
            <person name="Mori M."/>
            <person name="Yoshida Y."/>
            <person name="Ohtoshi R."/>
            <person name="Malay A.D."/>
            <person name="Moran D.A.P."/>
            <person name="Tomita M."/>
            <person name="Numata K."/>
            <person name="Arakawa K."/>
        </authorList>
    </citation>
    <scope>NUCLEOTIDE SEQUENCE</scope>
</reference>
<comment type="caution">
    <text evidence="1">The sequence shown here is derived from an EMBL/GenBank/DDBJ whole genome shotgun (WGS) entry which is preliminary data.</text>
</comment>
<gene>
    <name evidence="1" type="primary">AVEN_161773_1</name>
    <name evidence="1" type="ORF">TNCV_4001751</name>
</gene>
<dbReference type="Proteomes" id="UP000887159">
    <property type="component" value="Unassembled WGS sequence"/>
</dbReference>
<dbReference type="AlphaFoldDB" id="A0A8X6RVT8"/>